<organism evidence="2 3">
    <name type="scientific">Pterulicium gracile</name>
    <dbReference type="NCBI Taxonomy" id="1884261"/>
    <lineage>
        <taxon>Eukaryota</taxon>
        <taxon>Fungi</taxon>
        <taxon>Dikarya</taxon>
        <taxon>Basidiomycota</taxon>
        <taxon>Agaricomycotina</taxon>
        <taxon>Agaricomycetes</taxon>
        <taxon>Agaricomycetidae</taxon>
        <taxon>Agaricales</taxon>
        <taxon>Pleurotineae</taxon>
        <taxon>Pterulaceae</taxon>
        <taxon>Pterulicium</taxon>
    </lineage>
</organism>
<dbReference type="AlphaFoldDB" id="A0A5C3Q637"/>
<gene>
    <name evidence="2" type="ORF">BDV98DRAFT_574877</name>
</gene>
<keyword evidence="1" id="KW-0732">Signal</keyword>
<dbReference type="EMBL" id="ML178849">
    <property type="protein sequence ID" value="TFK97281.1"/>
    <property type="molecule type" value="Genomic_DNA"/>
</dbReference>
<keyword evidence="3" id="KW-1185">Reference proteome</keyword>
<accession>A0A5C3Q637</accession>
<sequence length="198" mass="21535">MLQRIALLLPFALLIKNAVVSATADPATPAQETAAQKRADDERLEKRYFYDGFDSNDFGDGGFHGSFYHPFEGGYQRGSYGFRSYKRQLSGNSFKYGIYDDKNKKDTSNSDGGKTYSDGYECSSNNGKANTCKGYGKYGRLGGNKKEDEFGFGMSDELDKYFSSGAFDANFAGPEFGGFGRYGGGGFGEGFGGYGNGF</sequence>
<feature type="signal peptide" evidence="1">
    <location>
        <begin position="1"/>
        <end position="22"/>
    </location>
</feature>
<proteinExistence type="predicted"/>
<protein>
    <submittedName>
        <fullName evidence="2">Uncharacterized protein</fullName>
    </submittedName>
</protein>
<dbReference type="Proteomes" id="UP000305067">
    <property type="component" value="Unassembled WGS sequence"/>
</dbReference>
<evidence type="ECO:0000313" key="3">
    <source>
        <dbReference type="Proteomes" id="UP000305067"/>
    </source>
</evidence>
<reference evidence="2 3" key="1">
    <citation type="journal article" date="2019" name="Nat. Ecol. Evol.">
        <title>Megaphylogeny resolves global patterns of mushroom evolution.</title>
        <authorList>
            <person name="Varga T."/>
            <person name="Krizsan K."/>
            <person name="Foldi C."/>
            <person name="Dima B."/>
            <person name="Sanchez-Garcia M."/>
            <person name="Sanchez-Ramirez S."/>
            <person name="Szollosi G.J."/>
            <person name="Szarkandi J.G."/>
            <person name="Papp V."/>
            <person name="Albert L."/>
            <person name="Andreopoulos W."/>
            <person name="Angelini C."/>
            <person name="Antonin V."/>
            <person name="Barry K.W."/>
            <person name="Bougher N.L."/>
            <person name="Buchanan P."/>
            <person name="Buyck B."/>
            <person name="Bense V."/>
            <person name="Catcheside P."/>
            <person name="Chovatia M."/>
            <person name="Cooper J."/>
            <person name="Damon W."/>
            <person name="Desjardin D."/>
            <person name="Finy P."/>
            <person name="Geml J."/>
            <person name="Haridas S."/>
            <person name="Hughes K."/>
            <person name="Justo A."/>
            <person name="Karasinski D."/>
            <person name="Kautmanova I."/>
            <person name="Kiss B."/>
            <person name="Kocsube S."/>
            <person name="Kotiranta H."/>
            <person name="LaButti K.M."/>
            <person name="Lechner B.E."/>
            <person name="Liimatainen K."/>
            <person name="Lipzen A."/>
            <person name="Lukacs Z."/>
            <person name="Mihaltcheva S."/>
            <person name="Morgado L.N."/>
            <person name="Niskanen T."/>
            <person name="Noordeloos M.E."/>
            <person name="Ohm R.A."/>
            <person name="Ortiz-Santana B."/>
            <person name="Ovrebo C."/>
            <person name="Racz N."/>
            <person name="Riley R."/>
            <person name="Savchenko A."/>
            <person name="Shiryaev A."/>
            <person name="Soop K."/>
            <person name="Spirin V."/>
            <person name="Szebenyi C."/>
            <person name="Tomsovsky M."/>
            <person name="Tulloss R.E."/>
            <person name="Uehling J."/>
            <person name="Grigoriev I.V."/>
            <person name="Vagvolgyi C."/>
            <person name="Papp T."/>
            <person name="Martin F.M."/>
            <person name="Miettinen O."/>
            <person name="Hibbett D.S."/>
            <person name="Nagy L.G."/>
        </authorList>
    </citation>
    <scope>NUCLEOTIDE SEQUENCE [LARGE SCALE GENOMIC DNA]</scope>
    <source>
        <strain evidence="2 3">CBS 309.79</strain>
    </source>
</reference>
<feature type="chain" id="PRO_5022668014" evidence="1">
    <location>
        <begin position="23"/>
        <end position="198"/>
    </location>
</feature>
<evidence type="ECO:0000313" key="2">
    <source>
        <dbReference type="EMBL" id="TFK97281.1"/>
    </source>
</evidence>
<evidence type="ECO:0000256" key="1">
    <source>
        <dbReference type="SAM" id="SignalP"/>
    </source>
</evidence>
<name>A0A5C3Q637_9AGAR</name>